<dbReference type="Proteomes" id="UP000752292">
    <property type="component" value="Unassembled WGS sequence"/>
</dbReference>
<dbReference type="AlphaFoldDB" id="A0A933E9U5"/>
<dbReference type="PROSITE" id="PS51178">
    <property type="entry name" value="PASTA"/>
    <property type="match status" value="2"/>
</dbReference>
<dbReference type="Gene3D" id="3.30.10.20">
    <property type="match status" value="3"/>
</dbReference>
<sequence>MKPLLTVPFVLFGLFAAPLPEAPAATRPRPPFCNPFPSAREADRCAQLHQGRLAFCGRIQAAPARAQCVQGFEAKLASCARSRNAQQRARCLDDAEKLGVARAPQPPAAPPAPKPPAAASQPPAPAPPAAGAIPLPNVVGRPVKEALEILERAGLRGAVEGEITTRNPQAAGRVSSTTPYPHRDTRVLRGSLVRLRVYKFDGVAVPDVVGLPVNEACGALTRAGLRCSLQGQVDTPDSSRHGRVASQAFRPGWVLARGSEVGLRRFGPPPLPLRPNEVLLPDVVGRPLAEALQILERAGLRGAVDGEITTRNPQAAGRVSSTTPYPGRGARVLRGSLVRLRVYRLAAQ</sequence>
<proteinExistence type="predicted"/>
<protein>
    <submittedName>
        <fullName evidence="3">PASTA domain-containing protein</fullName>
    </submittedName>
</protein>
<feature type="domain" description="PASTA" evidence="2">
    <location>
        <begin position="274"/>
        <end position="344"/>
    </location>
</feature>
<evidence type="ECO:0000256" key="1">
    <source>
        <dbReference type="SAM" id="MobiDB-lite"/>
    </source>
</evidence>
<comment type="caution">
    <text evidence="3">The sequence shown here is derived from an EMBL/GenBank/DDBJ whole genome shotgun (WGS) entry which is preliminary data.</text>
</comment>
<feature type="domain" description="PASTA" evidence="2">
    <location>
        <begin position="131"/>
        <end position="199"/>
    </location>
</feature>
<evidence type="ECO:0000313" key="4">
    <source>
        <dbReference type="Proteomes" id="UP000752292"/>
    </source>
</evidence>
<dbReference type="EMBL" id="JACQRX010000250">
    <property type="protein sequence ID" value="MBI4251935.1"/>
    <property type="molecule type" value="Genomic_DNA"/>
</dbReference>
<organism evidence="3 4">
    <name type="scientific">Tectimicrobiota bacterium</name>
    <dbReference type="NCBI Taxonomy" id="2528274"/>
    <lineage>
        <taxon>Bacteria</taxon>
        <taxon>Pseudomonadati</taxon>
        <taxon>Nitrospinota/Tectimicrobiota group</taxon>
        <taxon>Candidatus Tectimicrobiota</taxon>
    </lineage>
</organism>
<evidence type="ECO:0000259" key="2">
    <source>
        <dbReference type="PROSITE" id="PS51178"/>
    </source>
</evidence>
<accession>A0A933E9U5</accession>
<dbReference type="SMART" id="SM00740">
    <property type="entry name" value="PASTA"/>
    <property type="match status" value="3"/>
</dbReference>
<gene>
    <name evidence="3" type="ORF">HY618_05695</name>
</gene>
<reference evidence="3" key="1">
    <citation type="submission" date="2020-07" db="EMBL/GenBank/DDBJ databases">
        <title>Huge and variable diversity of episymbiotic CPR bacteria and DPANN archaea in groundwater ecosystems.</title>
        <authorList>
            <person name="He C.Y."/>
            <person name="Keren R."/>
            <person name="Whittaker M."/>
            <person name="Farag I.F."/>
            <person name="Doudna J."/>
            <person name="Cate J.H.D."/>
            <person name="Banfield J.F."/>
        </authorList>
    </citation>
    <scope>NUCLEOTIDE SEQUENCE</scope>
    <source>
        <strain evidence="3">NC_groundwater_1370_Ag_S-0.2um_69_93</strain>
    </source>
</reference>
<dbReference type="InterPro" id="IPR005543">
    <property type="entry name" value="PASTA_dom"/>
</dbReference>
<dbReference type="CDD" id="cd06577">
    <property type="entry name" value="PASTA_pknB"/>
    <property type="match status" value="3"/>
</dbReference>
<evidence type="ECO:0000313" key="3">
    <source>
        <dbReference type="EMBL" id="MBI4251935.1"/>
    </source>
</evidence>
<dbReference type="Pfam" id="PF03793">
    <property type="entry name" value="PASTA"/>
    <property type="match status" value="3"/>
</dbReference>
<feature type="compositionally biased region" description="Pro residues" evidence="1">
    <location>
        <begin position="104"/>
        <end position="128"/>
    </location>
</feature>
<name>A0A933E9U5_UNCTE</name>
<feature type="region of interest" description="Disordered" evidence="1">
    <location>
        <begin position="102"/>
        <end position="135"/>
    </location>
</feature>